<protein>
    <recommendedName>
        <fullName evidence="3">Sulfotransferase family protein</fullName>
    </recommendedName>
</protein>
<name>A0A368VPN1_9ACTN</name>
<dbReference type="OrthoDB" id="5147122at2"/>
<keyword evidence="2" id="KW-1185">Reference proteome</keyword>
<accession>A0A368VPN1</accession>
<dbReference type="AlphaFoldDB" id="A0A368VPN1"/>
<dbReference type="Proteomes" id="UP000253495">
    <property type="component" value="Unassembled WGS sequence"/>
</dbReference>
<dbReference type="SUPFAM" id="SSF52540">
    <property type="entry name" value="P-loop containing nucleoside triphosphate hydrolases"/>
    <property type="match status" value="1"/>
</dbReference>
<proteinExistence type="predicted"/>
<comment type="caution">
    <text evidence="1">The sequence shown here is derived from an EMBL/GenBank/DDBJ whole genome shotgun (WGS) entry which is preliminary data.</text>
</comment>
<dbReference type="EMBL" id="QPJC01000006">
    <property type="protein sequence ID" value="RCW43689.1"/>
    <property type="molecule type" value="Genomic_DNA"/>
</dbReference>
<evidence type="ECO:0008006" key="3">
    <source>
        <dbReference type="Google" id="ProtNLM"/>
    </source>
</evidence>
<dbReference type="RefSeq" id="WP_114453250.1">
    <property type="nucleotide sequence ID" value="NZ_QPJC01000006.1"/>
</dbReference>
<evidence type="ECO:0000313" key="1">
    <source>
        <dbReference type="EMBL" id="RCW43689.1"/>
    </source>
</evidence>
<evidence type="ECO:0000313" key="2">
    <source>
        <dbReference type="Proteomes" id="UP000253495"/>
    </source>
</evidence>
<dbReference type="InterPro" id="IPR027417">
    <property type="entry name" value="P-loop_NTPase"/>
</dbReference>
<reference evidence="1 2" key="1">
    <citation type="submission" date="2018-07" db="EMBL/GenBank/DDBJ databases">
        <title>Genomic Encyclopedia of Type Strains, Phase III (KMG-III): the genomes of soil and plant-associated and newly described type strains.</title>
        <authorList>
            <person name="Whitman W."/>
        </authorList>
    </citation>
    <scope>NUCLEOTIDE SEQUENCE [LARGE SCALE GENOMIC DNA]</scope>
    <source>
        <strain evidence="1 2">CECT 8575</strain>
    </source>
</reference>
<gene>
    <name evidence="1" type="ORF">DFQ14_106167</name>
</gene>
<organism evidence="1 2">
    <name type="scientific">Halopolyspora algeriensis</name>
    <dbReference type="NCBI Taxonomy" id="1500506"/>
    <lineage>
        <taxon>Bacteria</taxon>
        <taxon>Bacillati</taxon>
        <taxon>Actinomycetota</taxon>
        <taxon>Actinomycetes</taxon>
        <taxon>Actinomycetes incertae sedis</taxon>
        <taxon>Halopolyspora</taxon>
    </lineage>
</organism>
<sequence length="369" mass="42772">MKLLLHIGLGKTGTTAFQRFCEVNEDVLRKSGYLYGGTLLENVVQPGLLEDLGQVQRPQELSCTLQRLDSVLRDHPSEARTLIWSNEAFSMAHDPLVVIRNLDEYVRESRVFDSWEVFVVFRRQDQWLESAYKQWALKHKTYRGRRIMSAREYVDSVDYLLDYHELVSKWRDSSAIVHACSYDSAMQAGGIVDYLVQRMGLRLPSDQLINPGQVHGSLDHDLSMLMAMYNQNFETPQDPQDFLWVLRDNGLTKNLHPSNSCFVSTELRQEVLDRCSDSNGRLEAEHFEVGEAFTRDPVADKPLYEADPVQLISRALPILVNQQRRLERQNQRIKALERRPGIPKVVLKTVQKLFRTAKQHHTLRRRPSR</sequence>